<feature type="transmembrane region" description="Helical" evidence="1">
    <location>
        <begin position="147"/>
        <end position="168"/>
    </location>
</feature>
<dbReference type="AlphaFoldDB" id="A0A1G5QNQ6"/>
<organism evidence="2 3">
    <name type="scientific">Thiohalomonas denitrificans</name>
    <dbReference type="NCBI Taxonomy" id="415747"/>
    <lineage>
        <taxon>Bacteria</taxon>
        <taxon>Pseudomonadati</taxon>
        <taxon>Pseudomonadota</taxon>
        <taxon>Gammaproteobacteria</taxon>
        <taxon>Thiohalomonadales</taxon>
        <taxon>Thiohalomonadaceae</taxon>
        <taxon>Thiohalomonas</taxon>
    </lineage>
</organism>
<evidence type="ECO:0000313" key="3">
    <source>
        <dbReference type="Proteomes" id="UP000199648"/>
    </source>
</evidence>
<dbReference type="RefSeq" id="WP_092997175.1">
    <property type="nucleotide sequence ID" value="NZ_FMWD01000007.1"/>
</dbReference>
<accession>A0A1G5QNQ6</accession>
<proteinExistence type="predicted"/>
<evidence type="ECO:0008006" key="4">
    <source>
        <dbReference type="Google" id="ProtNLM"/>
    </source>
</evidence>
<dbReference type="OrthoDB" id="581693at2"/>
<reference evidence="2 3" key="1">
    <citation type="submission" date="2016-10" db="EMBL/GenBank/DDBJ databases">
        <authorList>
            <person name="de Groot N.N."/>
        </authorList>
    </citation>
    <scope>NUCLEOTIDE SEQUENCE [LARGE SCALE GENOMIC DNA]</scope>
    <source>
        <strain evidence="2 3">HLD2</strain>
    </source>
</reference>
<dbReference type="Proteomes" id="UP000199648">
    <property type="component" value="Unassembled WGS sequence"/>
</dbReference>
<name>A0A1G5QNQ6_9GAMM</name>
<keyword evidence="3" id="KW-1185">Reference proteome</keyword>
<feature type="transmembrane region" description="Helical" evidence="1">
    <location>
        <begin position="59"/>
        <end position="80"/>
    </location>
</feature>
<keyword evidence="1" id="KW-1133">Transmembrane helix</keyword>
<dbReference type="EMBL" id="FMWD01000007">
    <property type="protein sequence ID" value="SCZ62749.1"/>
    <property type="molecule type" value="Genomic_DNA"/>
</dbReference>
<protein>
    <recommendedName>
        <fullName evidence="4">MFS transporter permease</fullName>
    </recommendedName>
</protein>
<dbReference type="InterPro" id="IPR045708">
    <property type="entry name" value="DUF6064"/>
</dbReference>
<dbReference type="Pfam" id="PF19540">
    <property type="entry name" value="DUF6064"/>
    <property type="match status" value="1"/>
</dbReference>
<feature type="transmembrane region" description="Helical" evidence="1">
    <location>
        <begin position="119"/>
        <end position="141"/>
    </location>
</feature>
<feature type="transmembrane region" description="Helical" evidence="1">
    <location>
        <begin position="86"/>
        <end position="107"/>
    </location>
</feature>
<feature type="transmembrane region" description="Helical" evidence="1">
    <location>
        <begin position="30"/>
        <end position="47"/>
    </location>
</feature>
<sequence length="223" mass="24595">MGEWQGYRLDDLLMFTPEVYFRLFERYNGMLWPGHLVALSVAIWMFVVTRDSGLRQSRWIAGVLGAAWLFIAWAFFFRYYAEIFLAAPWFAVGFALQGLLLITAGTLGRLRFAWGTDAVGGVGAMLLFYAAVGHPLIGILSGREWEAIELFLLTPDPTAIGTLGLLLMISGRSTWMLALGPLLWCVISGATYWVMEADSGAGVIFAALVAFAAMVARSLVPRL</sequence>
<evidence type="ECO:0000313" key="2">
    <source>
        <dbReference type="EMBL" id="SCZ62749.1"/>
    </source>
</evidence>
<gene>
    <name evidence="2" type="ORF">SAMN03097708_02329</name>
</gene>
<feature type="transmembrane region" description="Helical" evidence="1">
    <location>
        <begin position="201"/>
        <end position="220"/>
    </location>
</feature>
<feature type="transmembrane region" description="Helical" evidence="1">
    <location>
        <begin position="175"/>
        <end position="195"/>
    </location>
</feature>
<keyword evidence="1" id="KW-0472">Membrane</keyword>
<dbReference type="STRING" id="415747.SAMN03097708_02329"/>
<keyword evidence="1" id="KW-0812">Transmembrane</keyword>
<evidence type="ECO:0000256" key="1">
    <source>
        <dbReference type="SAM" id="Phobius"/>
    </source>
</evidence>